<dbReference type="Proteomes" id="UP000274920">
    <property type="component" value="Unassembled WGS sequence"/>
</dbReference>
<accession>A0A3R8M096</accession>
<gene>
    <name evidence="1" type="ORF">EBB54_18445</name>
</gene>
<keyword evidence="1" id="KW-0547">Nucleotide-binding</keyword>
<dbReference type="SUPFAM" id="SSF52540">
    <property type="entry name" value="P-loop containing nucleoside triphosphate hydrolases"/>
    <property type="match status" value="1"/>
</dbReference>
<dbReference type="RefSeq" id="WP_125128446.1">
    <property type="nucleotide sequence ID" value="NZ_RHJS01000002.1"/>
</dbReference>
<keyword evidence="1" id="KW-0067">ATP-binding</keyword>
<comment type="caution">
    <text evidence="1">The sequence shown here is derived from an EMBL/GenBank/DDBJ whole genome shotgun (WGS) entry which is preliminary data.</text>
</comment>
<dbReference type="EMBL" id="RHJS01000002">
    <property type="protein sequence ID" value="RRK33100.1"/>
    <property type="molecule type" value="Genomic_DNA"/>
</dbReference>
<proteinExistence type="predicted"/>
<reference evidence="1" key="1">
    <citation type="submission" date="2018-10" db="EMBL/GenBank/DDBJ databases">
        <title>Schaedlerella arabinophila gen. nov. sp. nov., isolated from the mouse intestinal tract and comparative analysis with the genome of the closely related altered Schaedler flora strain ASF502.</title>
        <authorList>
            <person name="Miyake S."/>
            <person name="Soh M."/>
            <person name="Seedorf H."/>
        </authorList>
    </citation>
    <scope>NUCLEOTIDE SEQUENCE [LARGE SCALE GENOMIC DNA]</scope>
    <source>
        <strain evidence="1">DSM 106076</strain>
    </source>
</reference>
<sequence>MNCKPIVMERYYTIHTSFVVDFQFTNNITILIGNSGTGKTASYSFLLESRSEDDRIVCLNHTDIKSDIKSIIESLEGKLIVIDNADILLDHSTRRYITFDSRNQYLIIGRDVRDFLTTEENLFELEAVTRDERTTFYLKRFFGKEG</sequence>
<name>A0A3R8M096_9FIRM</name>
<dbReference type="AlphaFoldDB" id="A0A3R8M096"/>
<keyword evidence="2" id="KW-1185">Reference proteome</keyword>
<evidence type="ECO:0000313" key="2">
    <source>
        <dbReference type="Proteomes" id="UP000274920"/>
    </source>
</evidence>
<organism evidence="1 2">
    <name type="scientific">Schaedlerella arabinosiphila</name>
    <dbReference type="NCBI Taxonomy" id="2044587"/>
    <lineage>
        <taxon>Bacteria</taxon>
        <taxon>Bacillati</taxon>
        <taxon>Bacillota</taxon>
        <taxon>Clostridia</taxon>
        <taxon>Lachnospirales</taxon>
        <taxon>Lachnospiraceae</taxon>
        <taxon>Schaedlerella</taxon>
    </lineage>
</organism>
<dbReference type="GO" id="GO:0005524">
    <property type="term" value="F:ATP binding"/>
    <property type="evidence" value="ECO:0007669"/>
    <property type="project" value="UniProtKB-KW"/>
</dbReference>
<evidence type="ECO:0000313" key="1">
    <source>
        <dbReference type="EMBL" id="RRK33100.1"/>
    </source>
</evidence>
<protein>
    <submittedName>
        <fullName evidence="1">ABC transporter ATP-binding protein</fullName>
    </submittedName>
</protein>
<dbReference type="InterPro" id="IPR027417">
    <property type="entry name" value="P-loop_NTPase"/>
</dbReference>